<protein>
    <submittedName>
        <fullName evidence="2">8f3dcd3f-df63-45e3-b9f5-44a59595be55</fullName>
    </submittedName>
</protein>
<dbReference type="Proteomes" id="UP000624404">
    <property type="component" value="Unassembled WGS sequence"/>
</dbReference>
<dbReference type="AlphaFoldDB" id="A0A8H2VW87"/>
<evidence type="ECO:0000256" key="1">
    <source>
        <dbReference type="SAM" id="MobiDB-lite"/>
    </source>
</evidence>
<keyword evidence="3" id="KW-1185">Reference proteome</keyword>
<evidence type="ECO:0000313" key="3">
    <source>
        <dbReference type="Proteomes" id="UP000624404"/>
    </source>
</evidence>
<name>A0A8H2VW87_9HELO</name>
<reference evidence="2" key="1">
    <citation type="submission" date="2020-10" db="EMBL/GenBank/DDBJ databases">
        <authorList>
            <person name="Kusch S."/>
        </authorList>
    </citation>
    <scope>NUCLEOTIDE SEQUENCE</scope>
    <source>
        <strain evidence="2">SwB9</strain>
    </source>
</reference>
<feature type="region of interest" description="Disordered" evidence="1">
    <location>
        <begin position="21"/>
        <end position="83"/>
    </location>
</feature>
<feature type="compositionally biased region" description="Basic and acidic residues" evidence="1">
    <location>
        <begin position="494"/>
        <end position="506"/>
    </location>
</feature>
<gene>
    <name evidence="2" type="ORF">SCLTRI_LOCUS6118</name>
</gene>
<dbReference type="PANTHER" id="PTHR38703">
    <property type="entry name" value="CHROMOSOME 8, WHOLE GENOME SHOTGUN SEQUENCE"/>
    <property type="match status" value="1"/>
</dbReference>
<accession>A0A8H2VW87</accession>
<proteinExistence type="predicted"/>
<dbReference type="EMBL" id="CAJHIA010000019">
    <property type="protein sequence ID" value="CAD6446329.1"/>
    <property type="molecule type" value="Genomic_DNA"/>
</dbReference>
<organism evidence="2 3">
    <name type="scientific">Sclerotinia trifoliorum</name>
    <dbReference type="NCBI Taxonomy" id="28548"/>
    <lineage>
        <taxon>Eukaryota</taxon>
        <taxon>Fungi</taxon>
        <taxon>Dikarya</taxon>
        <taxon>Ascomycota</taxon>
        <taxon>Pezizomycotina</taxon>
        <taxon>Leotiomycetes</taxon>
        <taxon>Helotiales</taxon>
        <taxon>Sclerotiniaceae</taxon>
        <taxon>Sclerotinia</taxon>
    </lineage>
</organism>
<dbReference type="OrthoDB" id="5325276at2759"/>
<feature type="region of interest" description="Disordered" evidence="1">
    <location>
        <begin position="393"/>
        <end position="511"/>
    </location>
</feature>
<sequence length="527" mass="59358">MYLHNYIQSDQYRIKPTDLSTMKDTSRTDLVQDRGTPNPTSTPKSIRQDHILSSSDGVSSKVLERTPRTIPSPPKYSIFPTNNGTENTVSEDDMHIKGIHFPITNGQKQASSPIKKSYLGKERAEPISLEGVVDLTNTVDTTIHEKVAPALTHEYVLPTQHEVITKEITREIHQHHYHHRVLPVIDTEILPTKHYVYGNDGDTLIKIPESMVPRYTVTGSYSPSWSIVQHPPAPAEDAFDSPLFGVEPELPNTSYTIHFQPNSKGQIQWSHVPGEPVKVMEREYTTAEGFPRKETWWRHPPVRATGAYEAGLTTPMYWNHVPAGKQHITTKTPTPLPQKERTIKELYDLERAQATEYNSIDHIDTNMAKLREKKLYNGLSTSDSVHARELNDMHSTSFPRKPITHQQTYESPSTRDSGYGGLDSTSSPEDRGPSHYRNTSSSSTSSLLGRVKGDDGKKSVPVEGEATRYLRNMREKRRSSGGSIGSSPGFWGRRNIDVGRRSEDNQRGTALAERSKEIEHHFGVARK</sequence>
<evidence type="ECO:0000313" key="2">
    <source>
        <dbReference type="EMBL" id="CAD6446329.1"/>
    </source>
</evidence>
<comment type="caution">
    <text evidence="2">The sequence shown here is derived from an EMBL/GenBank/DDBJ whole genome shotgun (WGS) entry which is preliminary data.</text>
</comment>
<feature type="compositionally biased region" description="Polar residues" evidence="1">
    <location>
        <begin position="393"/>
        <end position="416"/>
    </location>
</feature>
<feature type="compositionally biased region" description="Polar residues" evidence="1">
    <location>
        <begin position="35"/>
        <end position="58"/>
    </location>
</feature>
<feature type="compositionally biased region" description="Basic and acidic residues" evidence="1">
    <location>
        <begin position="451"/>
        <end position="468"/>
    </location>
</feature>
<dbReference type="PANTHER" id="PTHR38703:SF1">
    <property type="entry name" value="ALLERGEN"/>
    <property type="match status" value="1"/>
</dbReference>